<keyword evidence="1" id="KW-0812">Transmembrane</keyword>
<accession>A0A0U4WWX5</accession>
<dbReference type="Pfam" id="PF25362">
    <property type="entry name" value="bPH_11"/>
    <property type="match status" value="1"/>
</dbReference>
<proteinExistence type="predicted"/>
<sequence>MDRLLPGALMIALMLALLALAWWGWRGRRRRQGGFAAPHRAPDTLGAPLFLTEAIAHATTLASQPLERVNAHGLGYRSRIQVGVHDEGVVLAYPGDEPILVPAADIIGVGRGTWTIDKAVEPDGLTVLSWRLGDTEVDTWLRLPARDDREVIDAVRARIPNASSTPDERSTDDA</sequence>
<gene>
    <name evidence="3" type="ORF">MalAC0309_1411</name>
</gene>
<organism evidence="3 4">
    <name type="scientific">Microcella alkaliphila</name>
    <dbReference type="NCBI Taxonomy" id="279828"/>
    <lineage>
        <taxon>Bacteria</taxon>
        <taxon>Bacillati</taxon>
        <taxon>Actinomycetota</taxon>
        <taxon>Actinomycetes</taxon>
        <taxon>Micrococcales</taxon>
        <taxon>Microbacteriaceae</taxon>
        <taxon>Microcella</taxon>
    </lineage>
</organism>
<dbReference type="EMBL" id="AP017315">
    <property type="protein sequence ID" value="BAU32264.1"/>
    <property type="molecule type" value="Genomic_DNA"/>
</dbReference>
<dbReference type="Proteomes" id="UP000218965">
    <property type="component" value="Chromosome"/>
</dbReference>
<evidence type="ECO:0000313" key="3">
    <source>
        <dbReference type="EMBL" id="BAU32264.1"/>
    </source>
</evidence>
<name>A0A0U4WWX5_9MICO</name>
<evidence type="ECO:0000313" key="4">
    <source>
        <dbReference type="Proteomes" id="UP000218965"/>
    </source>
</evidence>
<protein>
    <recommendedName>
        <fullName evidence="2">PH domain-containing protein</fullName>
    </recommendedName>
</protein>
<dbReference type="KEGG" id="malk:MalAC0309_1411"/>
<feature type="transmembrane region" description="Helical" evidence="1">
    <location>
        <begin position="6"/>
        <end position="25"/>
    </location>
</feature>
<dbReference type="RefSeq" id="WP_096421367.1">
    <property type="nucleotide sequence ID" value="NZ_AP017315.1"/>
</dbReference>
<evidence type="ECO:0000256" key="1">
    <source>
        <dbReference type="SAM" id="Phobius"/>
    </source>
</evidence>
<reference evidence="3 4" key="2">
    <citation type="submission" date="2016-01" db="EMBL/GenBank/DDBJ databases">
        <title>Microcella alkaliphila JAM AC0309 whole genome shotgun sequence.</title>
        <authorList>
            <person name="Kurata A."/>
            <person name="Hirose Y."/>
            <person name="Kishimoto N."/>
            <person name="Kobayashi T."/>
        </authorList>
    </citation>
    <scope>NUCLEOTIDE SEQUENCE [LARGE SCALE GENOMIC DNA]</scope>
    <source>
        <strain evidence="3 4">JAM AC0309</strain>
    </source>
</reference>
<evidence type="ECO:0000259" key="2">
    <source>
        <dbReference type="Pfam" id="PF25362"/>
    </source>
</evidence>
<dbReference type="OrthoDB" id="3826692at2"/>
<reference evidence="4" key="1">
    <citation type="submission" date="2015-12" db="EMBL/GenBank/DDBJ databases">
        <authorList>
            <person name="Shamseldin A."/>
            <person name="Moawad H."/>
            <person name="Abd El-Rahim W.M."/>
            <person name="Sadowsky M.J."/>
        </authorList>
    </citation>
    <scope>NUCLEOTIDE SEQUENCE [LARGE SCALE GENOMIC DNA]</scope>
    <source>
        <strain evidence="4">JAM AC0309</strain>
    </source>
</reference>
<dbReference type="InterPro" id="IPR057446">
    <property type="entry name" value="PH_bac"/>
</dbReference>
<dbReference type="AlphaFoldDB" id="A0A0U4WWX5"/>
<feature type="domain" description="PH" evidence="2">
    <location>
        <begin position="40"/>
        <end position="150"/>
    </location>
</feature>
<keyword evidence="1" id="KW-0472">Membrane</keyword>
<keyword evidence="1" id="KW-1133">Transmembrane helix</keyword>